<evidence type="ECO:0000313" key="2">
    <source>
        <dbReference type="Proteomes" id="UP000294567"/>
    </source>
</evidence>
<protein>
    <submittedName>
        <fullName evidence="1">Coenzyme PQQ synthesis protein D (PqqD)</fullName>
    </submittedName>
</protein>
<name>A0A4R3L124_9FIRM</name>
<gene>
    <name evidence="1" type="ORF">EDD65_101246</name>
</gene>
<accession>A0A4R3L124</accession>
<evidence type="ECO:0000313" key="1">
    <source>
        <dbReference type="EMBL" id="TCS91741.1"/>
    </source>
</evidence>
<reference evidence="1 2" key="1">
    <citation type="submission" date="2019-03" db="EMBL/GenBank/DDBJ databases">
        <title>Genomic Encyclopedia of Type Strains, Phase IV (KMG-IV): sequencing the most valuable type-strain genomes for metagenomic binning, comparative biology and taxonomic classification.</title>
        <authorList>
            <person name="Goeker M."/>
        </authorList>
    </citation>
    <scope>NUCLEOTIDE SEQUENCE [LARGE SCALE GENOMIC DNA]</scope>
    <source>
        <strain evidence="1 2">DSM 26752</strain>
    </source>
</reference>
<dbReference type="RefSeq" id="WP_237722287.1">
    <property type="nucleotide sequence ID" value="NZ_CP068564.1"/>
</dbReference>
<comment type="caution">
    <text evidence="1">The sequence shown here is derived from an EMBL/GenBank/DDBJ whole genome shotgun (WGS) entry which is preliminary data.</text>
</comment>
<organism evidence="1 2">
    <name type="scientific">Keratinibaculum paraultunense</name>
    <dbReference type="NCBI Taxonomy" id="1278232"/>
    <lineage>
        <taxon>Bacteria</taxon>
        <taxon>Bacillati</taxon>
        <taxon>Bacillota</taxon>
        <taxon>Tissierellia</taxon>
        <taxon>Tissierellales</taxon>
        <taxon>Tepidimicrobiaceae</taxon>
        <taxon>Keratinibaculum</taxon>
    </lineage>
</organism>
<sequence length="118" mass="13910">MIRNKKEKKDKNYLTLIPIKSEKIKYKVKSNGNIQLIVPRDSFIEKIAIKLFFAPENLKIDLDEIGSFIWSNIDGNNNIYQIGKLIEEKFGEKAEPLYERLIQYVNILKSNDFIKFIE</sequence>
<dbReference type="Pfam" id="PF05402">
    <property type="entry name" value="PqqD"/>
    <property type="match status" value="1"/>
</dbReference>
<dbReference type="Proteomes" id="UP000294567">
    <property type="component" value="Unassembled WGS sequence"/>
</dbReference>
<keyword evidence="2" id="KW-1185">Reference proteome</keyword>
<dbReference type="Gene3D" id="1.10.10.1150">
    <property type="entry name" value="Coenzyme PQQ synthesis protein D (PqqD)"/>
    <property type="match status" value="1"/>
</dbReference>
<dbReference type="InterPro" id="IPR041881">
    <property type="entry name" value="PqqD_sf"/>
</dbReference>
<dbReference type="InterPro" id="IPR008792">
    <property type="entry name" value="PQQD"/>
</dbReference>
<dbReference type="EMBL" id="SMAE01000001">
    <property type="protein sequence ID" value="TCS91741.1"/>
    <property type="molecule type" value="Genomic_DNA"/>
</dbReference>
<proteinExistence type="predicted"/>
<dbReference type="AlphaFoldDB" id="A0A4R3L124"/>